<reference evidence="1 2" key="1">
    <citation type="journal article" date="2014" name="Genome Announc.">
        <title>Draft Genome Sequence of Paenibacillus pini JCM 16418T, Isolated from the Rhizosphere of Pine Tree.</title>
        <authorList>
            <person name="Yuki M."/>
            <person name="Oshima K."/>
            <person name="Suda W."/>
            <person name="Oshida Y."/>
            <person name="Kitamura K."/>
            <person name="Iida Y."/>
            <person name="Hattori M."/>
            <person name="Ohkuma M."/>
        </authorList>
    </citation>
    <scope>NUCLEOTIDE SEQUENCE [LARGE SCALE GENOMIC DNA]</scope>
    <source>
        <strain evidence="1 2">JCM 16418</strain>
    </source>
</reference>
<sequence>MKDEHAWSEWSESGWLEVYPFFLKNTDTIEKISIEAGKQILVKASVSNSVYGDDNTKTDLLNGIVKVKISGYKTSPFGKSGQFGGQELLDSGSTIIDVPLYNGIAEIPLILTVAGSQTIYYEVIDMKESLRELNVQVLPSEIQKLLFLQEPKVFKTKEQLFIPHPIILVTDMFGNPIYDASVEAFINSGEGELTGTVSLTSNKEGIIEFTNLKLLNSSFTDVSIIFKTKVNQVILISPNIKLEGDEEQVNLE</sequence>
<dbReference type="AlphaFoldDB" id="W7YPY0"/>
<dbReference type="EMBL" id="BAVZ01000013">
    <property type="protein sequence ID" value="GAF09558.1"/>
    <property type="molecule type" value="Genomic_DNA"/>
</dbReference>
<name>W7YPY0_9BACL</name>
<keyword evidence="2" id="KW-1185">Reference proteome</keyword>
<evidence type="ECO:0000313" key="2">
    <source>
        <dbReference type="Proteomes" id="UP000019364"/>
    </source>
</evidence>
<evidence type="ECO:0000313" key="1">
    <source>
        <dbReference type="EMBL" id="GAF09558.1"/>
    </source>
</evidence>
<comment type="caution">
    <text evidence="1">The sequence shown here is derived from an EMBL/GenBank/DDBJ whole genome shotgun (WGS) entry which is preliminary data.</text>
</comment>
<dbReference type="STRING" id="1236976.JCM16418_3702"/>
<dbReference type="Proteomes" id="UP000019364">
    <property type="component" value="Unassembled WGS sequence"/>
</dbReference>
<organism evidence="1 2">
    <name type="scientific">Paenibacillus pini JCM 16418</name>
    <dbReference type="NCBI Taxonomy" id="1236976"/>
    <lineage>
        <taxon>Bacteria</taxon>
        <taxon>Bacillati</taxon>
        <taxon>Bacillota</taxon>
        <taxon>Bacilli</taxon>
        <taxon>Bacillales</taxon>
        <taxon>Paenibacillaceae</taxon>
        <taxon>Paenibacillus</taxon>
    </lineage>
</organism>
<accession>W7YPY0</accession>
<proteinExistence type="predicted"/>
<protein>
    <submittedName>
        <fullName evidence="1">Uncharacterized protein</fullName>
    </submittedName>
</protein>
<gene>
    <name evidence="1" type="ORF">JCM16418_3702</name>
</gene>